<comment type="subcellular location">
    <subcellularLocation>
        <location evidence="11">Cytoplasm</location>
    </subcellularLocation>
    <text evidence="11">About half TF is bound to the ribosome near the polypeptide exit tunnel while the other half is free in the cytoplasm.</text>
</comment>
<evidence type="ECO:0000256" key="6">
    <source>
        <dbReference type="ARBA" id="ARBA00023186"/>
    </source>
</evidence>
<comment type="catalytic activity">
    <reaction evidence="1 11 12">
        <text>[protein]-peptidylproline (omega=180) = [protein]-peptidylproline (omega=0)</text>
        <dbReference type="Rhea" id="RHEA:16237"/>
        <dbReference type="Rhea" id="RHEA-COMP:10747"/>
        <dbReference type="Rhea" id="RHEA-COMP:10748"/>
        <dbReference type="ChEBI" id="CHEBI:83833"/>
        <dbReference type="ChEBI" id="CHEBI:83834"/>
        <dbReference type="EC" id="5.2.1.8"/>
    </reaction>
</comment>
<dbReference type="GO" id="GO:0003755">
    <property type="term" value="F:peptidyl-prolyl cis-trans isomerase activity"/>
    <property type="evidence" value="ECO:0007669"/>
    <property type="project" value="UniProtKB-EC"/>
</dbReference>
<comment type="caution">
    <text evidence="16">The sequence shown here is derived from an EMBL/GenBank/DDBJ whole genome shotgun (WGS) entry which is preliminary data.</text>
</comment>
<evidence type="ECO:0000256" key="13">
    <source>
        <dbReference type="RuleBase" id="RU003914"/>
    </source>
</evidence>
<dbReference type="PROSITE" id="PS50059">
    <property type="entry name" value="FKBP_PPIASE"/>
    <property type="match status" value="1"/>
</dbReference>
<dbReference type="Pfam" id="PF05698">
    <property type="entry name" value="Trigger_C"/>
    <property type="match status" value="1"/>
</dbReference>
<keyword evidence="11 12" id="KW-0697">Rotamase</keyword>
<feature type="coiled-coil region" evidence="14">
    <location>
        <begin position="121"/>
        <end position="148"/>
    </location>
</feature>
<dbReference type="PANTHER" id="PTHR30560:SF3">
    <property type="entry name" value="TRIGGER FACTOR-LIKE PROTEIN TIG, CHLOROPLASTIC"/>
    <property type="match status" value="1"/>
</dbReference>
<keyword evidence="7 11" id="KW-0413">Isomerase</keyword>
<dbReference type="InterPro" id="IPR001179">
    <property type="entry name" value="PPIase_FKBP_dom"/>
</dbReference>
<evidence type="ECO:0000256" key="11">
    <source>
        <dbReference type="HAMAP-Rule" id="MF_00303"/>
    </source>
</evidence>
<evidence type="ECO:0000256" key="14">
    <source>
        <dbReference type="SAM" id="Coils"/>
    </source>
</evidence>
<gene>
    <name evidence="11 16" type="primary">tig</name>
    <name evidence="16" type="ORF">KQI88_12435</name>
</gene>
<feature type="coiled-coil region" evidence="14">
    <location>
        <begin position="368"/>
        <end position="406"/>
    </location>
</feature>
<feature type="domain" description="PPIase FKBP-type" evidence="15">
    <location>
        <begin position="163"/>
        <end position="243"/>
    </location>
</feature>
<proteinExistence type="inferred from homology"/>
<comment type="function">
    <text evidence="9 11">Involved in protein export. Acts as a chaperone by maintaining the newly synthesized protein in an open conformation. Functions as a peptidyl-prolyl cis-trans isomerase.</text>
</comment>
<dbReference type="InterPro" id="IPR008880">
    <property type="entry name" value="Trigger_fac_C"/>
</dbReference>
<dbReference type="NCBIfam" id="TIGR00115">
    <property type="entry name" value="tig"/>
    <property type="match status" value="1"/>
</dbReference>
<evidence type="ECO:0000259" key="15">
    <source>
        <dbReference type="PROSITE" id="PS50059"/>
    </source>
</evidence>
<keyword evidence="11" id="KW-0963">Cytoplasm</keyword>
<evidence type="ECO:0000256" key="3">
    <source>
        <dbReference type="ARBA" id="ARBA00013194"/>
    </source>
</evidence>
<evidence type="ECO:0000256" key="2">
    <source>
        <dbReference type="ARBA" id="ARBA00005464"/>
    </source>
</evidence>
<keyword evidence="14" id="KW-0175">Coiled coil</keyword>
<name>A0ABS6G752_9FIRM</name>
<evidence type="ECO:0000256" key="7">
    <source>
        <dbReference type="ARBA" id="ARBA00023235"/>
    </source>
</evidence>
<evidence type="ECO:0000256" key="9">
    <source>
        <dbReference type="ARBA" id="ARBA00024849"/>
    </source>
</evidence>
<dbReference type="Pfam" id="PF00254">
    <property type="entry name" value="FKBP_C"/>
    <property type="match status" value="1"/>
</dbReference>
<comment type="domain">
    <text evidence="11">Consists of 3 domains; the N-terminus binds the ribosome, the middle domain has PPIase activity, while the C-terminus has intrinsic chaperone activity on its own.</text>
</comment>
<dbReference type="PIRSF" id="PIRSF003095">
    <property type="entry name" value="Trigger_factor"/>
    <property type="match status" value="1"/>
</dbReference>
<evidence type="ECO:0000256" key="12">
    <source>
        <dbReference type="PROSITE-ProRule" id="PRU00277"/>
    </source>
</evidence>
<dbReference type="EMBL" id="JAHLQK010000004">
    <property type="protein sequence ID" value="MBU5677221.1"/>
    <property type="molecule type" value="Genomic_DNA"/>
</dbReference>
<keyword evidence="6 11" id="KW-0143">Chaperone</keyword>
<organism evidence="16 17">
    <name type="scientific">Alkaliphilus flagellatus</name>
    <dbReference type="NCBI Taxonomy" id="2841507"/>
    <lineage>
        <taxon>Bacteria</taxon>
        <taxon>Bacillati</taxon>
        <taxon>Bacillota</taxon>
        <taxon>Clostridia</taxon>
        <taxon>Peptostreptococcales</taxon>
        <taxon>Natronincolaceae</taxon>
        <taxon>Alkaliphilus</taxon>
    </lineage>
</organism>
<evidence type="ECO:0000256" key="5">
    <source>
        <dbReference type="ARBA" id="ARBA00022618"/>
    </source>
</evidence>
<comment type="similarity">
    <text evidence="2 11 13">Belongs to the FKBP-type PPIase family. Tig subfamily.</text>
</comment>
<dbReference type="InterPro" id="IPR005215">
    <property type="entry name" value="Trig_fac"/>
</dbReference>
<dbReference type="RefSeq" id="WP_216417777.1">
    <property type="nucleotide sequence ID" value="NZ_JAHLQK010000004.1"/>
</dbReference>
<evidence type="ECO:0000313" key="17">
    <source>
        <dbReference type="Proteomes" id="UP000779508"/>
    </source>
</evidence>
<keyword evidence="17" id="KW-1185">Reference proteome</keyword>
<dbReference type="Proteomes" id="UP000779508">
    <property type="component" value="Unassembled WGS sequence"/>
</dbReference>
<evidence type="ECO:0000256" key="4">
    <source>
        <dbReference type="ARBA" id="ARBA00016902"/>
    </source>
</evidence>
<keyword evidence="8 11" id="KW-0131">Cell cycle</keyword>
<sequence length="428" mass="49045">MSSEIIKKENTKVTLKVVVEAAQFEEAINKAYNKMKSRFNIQGFRKGKAPKKIVERYYGVEVFYEEAFNIAFPAAYEAALKEHNIDPVDHPEIDIEDIKANEDVVFTAVVEVMPEFEVKDYKGIEVEKKEYNVQEEDIQKELDALVEKNARMIAVEDRAVKEQDMVIIDYKGMVDGVAFEGGTAERQSLTIGSGQFIPGFEEQLVGKNIGDEVEVKVTFPEEYHAEELAGQDAIFEVKIHEIKEKELPVLDDEFAKDASEFDTLEELKNDIKNSLEENAKNRAEQDLRNSVIEAIASKVDIEIPKAVIQRQIDNMLADFDYRLQYQGLNLQYYFQLTGTKEEDLRDQMRADATQTVKNELVLEQIGKYENIVATDEELNEQLEKMAAQYNQELEKLKSNLRDQDLNSIKEGIVIRKTIDFLVENAKIA</sequence>
<evidence type="ECO:0000256" key="8">
    <source>
        <dbReference type="ARBA" id="ARBA00023306"/>
    </source>
</evidence>
<dbReference type="InterPro" id="IPR008881">
    <property type="entry name" value="Trigger_fac_ribosome-bd_bac"/>
</dbReference>
<evidence type="ECO:0000313" key="16">
    <source>
        <dbReference type="EMBL" id="MBU5677221.1"/>
    </source>
</evidence>
<protein>
    <recommendedName>
        <fullName evidence="4 11">Trigger factor</fullName>
        <shortName evidence="11">TF</shortName>
        <ecNumber evidence="3 11">5.2.1.8</ecNumber>
    </recommendedName>
    <alternativeName>
        <fullName evidence="10 11">PPIase</fullName>
    </alternativeName>
</protein>
<reference evidence="16 17" key="1">
    <citation type="submission" date="2021-06" db="EMBL/GenBank/DDBJ databases">
        <authorList>
            <person name="Sun Q."/>
            <person name="Li D."/>
        </authorList>
    </citation>
    <scope>NUCLEOTIDE SEQUENCE [LARGE SCALE GENOMIC DNA]</scope>
    <source>
        <strain evidence="16 17">MSJ-5</strain>
    </source>
</reference>
<dbReference type="HAMAP" id="MF_00303">
    <property type="entry name" value="Trigger_factor_Tig"/>
    <property type="match status" value="1"/>
</dbReference>
<accession>A0ABS6G752</accession>
<dbReference type="EC" id="5.2.1.8" evidence="3 11"/>
<evidence type="ECO:0000256" key="10">
    <source>
        <dbReference type="ARBA" id="ARBA00029986"/>
    </source>
</evidence>
<dbReference type="PANTHER" id="PTHR30560">
    <property type="entry name" value="TRIGGER FACTOR CHAPERONE AND PEPTIDYL-PROLYL CIS/TRANS ISOMERASE"/>
    <property type="match status" value="1"/>
</dbReference>
<keyword evidence="5 11" id="KW-0132">Cell division</keyword>
<dbReference type="Pfam" id="PF05697">
    <property type="entry name" value="Trigger_N"/>
    <property type="match status" value="1"/>
</dbReference>
<evidence type="ECO:0000256" key="1">
    <source>
        <dbReference type="ARBA" id="ARBA00000971"/>
    </source>
</evidence>